<keyword evidence="2" id="KW-1185">Reference proteome</keyword>
<protein>
    <submittedName>
        <fullName evidence="1">Uncharacterized protein</fullName>
    </submittedName>
</protein>
<organism evidence="1 2">
    <name type="scientific">Zhouia spongiae</name>
    <dbReference type="NCBI Taxonomy" id="2202721"/>
    <lineage>
        <taxon>Bacteria</taxon>
        <taxon>Pseudomonadati</taxon>
        <taxon>Bacteroidota</taxon>
        <taxon>Flavobacteriia</taxon>
        <taxon>Flavobacteriales</taxon>
        <taxon>Flavobacteriaceae</taxon>
        <taxon>Zhouia</taxon>
    </lineage>
</organism>
<evidence type="ECO:0000313" key="1">
    <source>
        <dbReference type="EMBL" id="UNY98612.1"/>
    </source>
</evidence>
<dbReference type="RefSeq" id="WP_242937018.1">
    <property type="nucleotide sequence ID" value="NZ_CP094326.1"/>
</dbReference>
<evidence type="ECO:0000313" key="2">
    <source>
        <dbReference type="Proteomes" id="UP000829476"/>
    </source>
</evidence>
<accession>A0ABY3YLY3</accession>
<reference evidence="1 2" key="1">
    <citation type="journal article" date="2018" name="Int. J. Syst. Evol. Microbiol.">
        <title>Zhouia spongiae sp. nov., isolated from a marine sponge.</title>
        <authorList>
            <person name="Zhuang L."/>
            <person name="Lin B."/>
            <person name="Qin F."/>
            <person name="Luo L."/>
        </authorList>
    </citation>
    <scope>NUCLEOTIDE SEQUENCE [LARGE SCALE GENOMIC DNA]</scope>
    <source>
        <strain evidence="1 2">HN-Y44</strain>
    </source>
</reference>
<sequence length="84" mass="9820">MKIIFSSGSWKTQKVLYQNGHLDFKKVEFQMQDVGALGYNKRTVEVIYLTNLFMIVSPVEKDIDKRVEWIKIDKEINELGLTLP</sequence>
<dbReference type="Proteomes" id="UP000829476">
    <property type="component" value="Chromosome"/>
</dbReference>
<dbReference type="EMBL" id="CP094326">
    <property type="protein sequence ID" value="UNY98612.1"/>
    <property type="molecule type" value="Genomic_DNA"/>
</dbReference>
<gene>
    <name evidence="1" type="ORF">MQE36_16220</name>
</gene>
<name>A0ABY3YLY3_9FLAO</name>
<proteinExistence type="predicted"/>